<accession>A0A8H7J0E5</accession>
<feature type="compositionally biased region" description="Gly residues" evidence="1">
    <location>
        <begin position="268"/>
        <end position="281"/>
    </location>
</feature>
<protein>
    <recommendedName>
        <fullName evidence="2">Myb-like domain-containing protein</fullName>
    </recommendedName>
</protein>
<organism evidence="3 4">
    <name type="scientific">Ascochyta lentis</name>
    <dbReference type="NCBI Taxonomy" id="205686"/>
    <lineage>
        <taxon>Eukaryota</taxon>
        <taxon>Fungi</taxon>
        <taxon>Dikarya</taxon>
        <taxon>Ascomycota</taxon>
        <taxon>Pezizomycotina</taxon>
        <taxon>Dothideomycetes</taxon>
        <taxon>Pleosporomycetidae</taxon>
        <taxon>Pleosporales</taxon>
        <taxon>Pleosporineae</taxon>
        <taxon>Didymellaceae</taxon>
        <taxon>Ascochyta</taxon>
    </lineage>
</organism>
<dbReference type="CDD" id="cd00167">
    <property type="entry name" value="SANT"/>
    <property type="match status" value="1"/>
</dbReference>
<dbReference type="SUPFAM" id="SSF46689">
    <property type="entry name" value="Homeodomain-like"/>
    <property type="match status" value="1"/>
</dbReference>
<feature type="region of interest" description="Disordered" evidence="1">
    <location>
        <begin position="56"/>
        <end position="87"/>
    </location>
</feature>
<reference evidence="3" key="2">
    <citation type="submission" date="2020-09" db="EMBL/GenBank/DDBJ databases">
        <title>Reference genome assembly for Australian Ascochyta lentis isolate Al4.</title>
        <authorList>
            <person name="Lee R.C."/>
            <person name="Farfan-Caceres L.M."/>
            <person name="Debler J.W."/>
            <person name="Williams A.H."/>
            <person name="Henares B.M."/>
        </authorList>
    </citation>
    <scope>NUCLEOTIDE SEQUENCE</scope>
    <source>
        <strain evidence="3">Al4</strain>
    </source>
</reference>
<comment type="caution">
    <text evidence="3">The sequence shown here is derived from an EMBL/GenBank/DDBJ whole genome shotgun (WGS) entry which is preliminary data.</text>
</comment>
<evidence type="ECO:0000313" key="3">
    <source>
        <dbReference type="EMBL" id="KAF9694499.1"/>
    </source>
</evidence>
<feature type="compositionally biased region" description="Low complexity" evidence="1">
    <location>
        <begin position="246"/>
        <end position="258"/>
    </location>
</feature>
<feature type="domain" description="Myb-like" evidence="2">
    <location>
        <begin position="127"/>
        <end position="175"/>
    </location>
</feature>
<dbReference type="EMBL" id="RZGK01000013">
    <property type="protein sequence ID" value="KAF9694499.1"/>
    <property type="molecule type" value="Genomic_DNA"/>
</dbReference>
<feature type="region of interest" description="Disordered" evidence="1">
    <location>
        <begin position="22"/>
        <end position="44"/>
    </location>
</feature>
<dbReference type="PROSITE" id="PS50090">
    <property type="entry name" value="MYB_LIKE"/>
    <property type="match status" value="1"/>
</dbReference>
<feature type="compositionally biased region" description="Low complexity" evidence="1">
    <location>
        <begin position="368"/>
        <end position="380"/>
    </location>
</feature>
<gene>
    <name evidence="3" type="ORF">EKO04_007653</name>
</gene>
<feature type="compositionally biased region" description="Pro residues" evidence="1">
    <location>
        <begin position="29"/>
        <end position="40"/>
    </location>
</feature>
<dbReference type="Proteomes" id="UP000651452">
    <property type="component" value="Unassembled WGS sequence"/>
</dbReference>
<feature type="compositionally biased region" description="Low complexity" evidence="1">
    <location>
        <begin position="335"/>
        <end position="353"/>
    </location>
</feature>
<proteinExistence type="predicted"/>
<keyword evidence="4" id="KW-1185">Reference proteome</keyword>
<evidence type="ECO:0000256" key="1">
    <source>
        <dbReference type="SAM" id="MobiDB-lite"/>
    </source>
</evidence>
<dbReference type="InterPro" id="IPR001005">
    <property type="entry name" value="SANT/Myb"/>
</dbReference>
<sequence length="511" mass="54023">MADASGAPRRVSMAYILGFSNKPFKDGGPPAPSQPPPPRHPSAFKKMVTTPGGVIEWTASDGRRGRLTGQGKPRLTPANLAQVPSGKVSVKATSKKDAAEDDVCGFLGGAMFDEAPAATANDKTAQNDTSANNSWTAEQDKKLMNMKNENKSWTEIVEDIGKDQKQCKDRFNKIKPTGWRPENSKGGGKQKQGKQRGEKGQKDATKKEDKKQAETSGGGWDNPFENSGNTNNATADGGFKDGSGGDPWNDNDNGGWDLAGDDKKEGNGESGGMDWGMGGVSGDNKNDEGFNPTGDDWGAPGGGSGNNKNDEGFNPMGDGWGAPGEGSGDNGVANGWDTTAAAGADAGTSWGDTKNNESPGANAPGDRNNGFTNSNSNSGGKAPGNWDTGFTNLNDNSAWHAPPAPKGPSNKGSKPPSKKAASHAGFKQRSTREPEKPARTAPTEYELTPDSTFSANDLRLVARILQQDCQMVWNRVSWRFRDKTGRNLDPDVFEKKITGRVEGKDSERGGK</sequence>
<dbReference type="Gene3D" id="1.10.10.60">
    <property type="entry name" value="Homeodomain-like"/>
    <property type="match status" value="1"/>
</dbReference>
<feature type="region of interest" description="Disordered" evidence="1">
    <location>
        <begin position="118"/>
        <end position="140"/>
    </location>
</feature>
<evidence type="ECO:0000259" key="2">
    <source>
        <dbReference type="PROSITE" id="PS50090"/>
    </source>
</evidence>
<name>A0A8H7J0E5_9PLEO</name>
<evidence type="ECO:0000313" key="4">
    <source>
        <dbReference type="Proteomes" id="UP000651452"/>
    </source>
</evidence>
<dbReference type="OrthoDB" id="5427780at2759"/>
<feature type="compositionally biased region" description="Basic and acidic residues" evidence="1">
    <location>
        <begin position="159"/>
        <end position="172"/>
    </location>
</feature>
<feature type="compositionally biased region" description="Polar residues" evidence="1">
    <location>
        <begin position="121"/>
        <end position="137"/>
    </location>
</feature>
<dbReference type="InterPro" id="IPR009057">
    <property type="entry name" value="Homeodomain-like_sf"/>
</dbReference>
<dbReference type="Pfam" id="PF13921">
    <property type="entry name" value="Myb_DNA-bind_6"/>
    <property type="match status" value="1"/>
</dbReference>
<dbReference type="AlphaFoldDB" id="A0A8H7J0E5"/>
<feature type="compositionally biased region" description="Gly residues" evidence="1">
    <location>
        <begin position="318"/>
        <end position="329"/>
    </location>
</feature>
<feature type="region of interest" description="Disordered" evidence="1">
    <location>
        <begin position="155"/>
        <end position="450"/>
    </location>
</feature>
<feature type="compositionally biased region" description="Polar residues" evidence="1">
    <location>
        <begin position="388"/>
        <end position="397"/>
    </location>
</feature>
<feature type="compositionally biased region" description="Basic and acidic residues" evidence="1">
    <location>
        <begin position="195"/>
        <end position="213"/>
    </location>
</feature>
<feature type="compositionally biased region" description="Polar residues" evidence="1">
    <location>
        <begin position="224"/>
        <end position="234"/>
    </location>
</feature>
<reference evidence="3" key="1">
    <citation type="submission" date="2018-12" db="EMBL/GenBank/DDBJ databases">
        <authorList>
            <person name="Syme R.A."/>
            <person name="Farfan-Caceres L."/>
            <person name="Lichtenzveig J."/>
        </authorList>
    </citation>
    <scope>NUCLEOTIDE SEQUENCE</scope>
    <source>
        <strain evidence="3">Al4</strain>
    </source>
</reference>